<keyword evidence="7" id="KW-0249">Electron transport</keyword>
<evidence type="ECO:0000256" key="10">
    <source>
        <dbReference type="PIRSR" id="PIRSR000017-2"/>
    </source>
</evidence>
<evidence type="ECO:0000256" key="11">
    <source>
        <dbReference type="SAM" id="SignalP"/>
    </source>
</evidence>
<dbReference type="STRING" id="665126.ABB55_15495"/>
<feature type="chain" id="PRO_5006132347" description="Photosynthetic reaction center cytochrome c subunit" evidence="11">
    <location>
        <begin position="23"/>
        <end position="340"/>
    </location>
</feature>
<feature type="binding site" description="axial binding residue" evidence="10">
    <location>
        <position position="313"/>
    </location>
    <ligand>
        <name>heme</name>
        <dbReference type="ChEBI" id="CHEBI:30413"/>
        <label>4</label>
    </ligand>
    <ligandPart>
        <name>Fe</name>
        <dbReference type="ChEBI" id="CHEBI:18248"/>
    </ligandPart>
</feature>
<evidence type="ECO:0000256" key="8">
    <source>
        <dbReference type="ARBA" id="ARBA00023004"/>
    </source>
</evidence>
<dbReference type="PROSITE" id="PS51257">
    <property type="entry name" value="PROKAR_LIPOPROTEIN"/>
    <property type="match status" value="1"/>
</dbReference>
<feature type="binding site" description="covalent" evidence="9">
    <location>
        <position position="309"/>
    </location>
    <ligand>
        <name>heme</name>
        <dbReference type="ChEBI" id="CHEBI:30413"/>
        <label>4</label>
    </ligand>
</feature>
<feature type="signal peptide" evidence="11">
    <location>
        <begin position="1"/>
        <end position="22"/>
    </location>
</feature>
<feature type="binding site" description="covalent" evidence="9">
    <location>
        <position position="152"/>
    </location>
    <ligand>
        <name>heme</name>
        <dbReference type="ChEBI" id="CHEBI:30413"/>
        <label>2</label>
    </ligand>
</feature>
<keyword evidence="13" id="KW-1185">Reference proteome</keyword>
<feature type="binding site" description="covalent" evidence="9">
    <location>
        <position position="107"/>
    </location>
    <ligand>
        <name>heme</name>
        <dbReference type="ChEBI" id="CHEBI:30413"/>
        <label>1</label>
    </ligand>
</feature>
<keyword evidence="6 10" id="KW-0479">Metal-binding</keyword>
<feature type="binding site" description="axial binding residue" evidence="10">
    <location>
        <position position="130"/>
    </location>
    <ligand>
        <name>heme</name>
        <dbReference type="ChEBI" id="CHEBI:30413"/>
        <label>2</label>
    </ligand>
    <ligandPart>
        <name>Fe</name>
        <dbReference type="ChEBI" id="CHEBI:18248"/>
    </ligandPart>
</feature>
<dbReference type="Pfam" id="PF02276">
    <property type="entry name" value="CytoC_RC"/>
    <property type="match status" value="1"/>
</dbReference>
<dbReference type="GO" id="GO:0030077">
    <property type="term" value="C:plasma membrane light-harvesting complex"/>
    <property type="evidence" value="ECO:0007669"/>
    <property type="project" value="InterPro"/>
</dbReference>
<evidence type="ECO:0000256" key="2">
    <source>
        <dbReference type="ARBA" id="ARBA00015978"/>
    </source>
</evidence>
<feature type="binding site" description="axial binding residue" evidence="10">
    <location>
        <position position="144"/>
    </location>
    <ligand>
        <name>heme</name>
        <dbReference type="ChEBI" id="CHEBI:30413"/>
        <label>4</label>
    </ligand>
    <ligandPart>
        <name>Fe</name>
        <dbReference type="ChEBI" id="CHEBI:18248"/>
    </ligandPart>
</feature>
<evidence type="ECO:0000256" key="6">
    <source>
        <dbReference type="ARBA" id="ARBA00022723"/>
    </source>
</evidence>
<dbReference type="GO" id="GO:0020037">
    <property type="term" value="F:heme binding"/>
    <property type="evidence" value="ECO:0007669"/>
    <property type="project" value="InterPro"/>
</dbReference>
<dbReference type="Gene3D" id="1.10.468.10">
    <property type="entry name" value="Photosynthetic Reaction Center, subunit C, domain 2"/>
    <property type="match status" value="2"/>
</dbReference>
<dbReference type="NCBIfam" id="NF040706">
    <property type="entry name" value="photo_cyt_PufC"/>
    <property type="match status" value="1"/>
</dbReference>
<proteinExistence type="predicted"/>
<evidence type="ECO:0000256" key="1">
    <source>
        <dbReference type="ARBA" id="ARBA00003196"/>
    </source>
</evidence>
<dbReference type="CDD" id="cd09224">
    <property type="entry name" value="CytoC_RC"/>
    <property type="match status" value="1"/>
</dbReference>
<protein>
    <recommendedName>
        <fullName evidence="2">Photosynthetic reaction center cytochrome c subunit</fullName>
    </recommendedName>
</protein>
<sequence length="340" mass="36820">MTPSSKRAAAALMLLVGAGLLAGCKDQVESKQSGYRGTGMVQVSTAKQTAALAAANQVPEAQPPASQEGKRAKEVYQNLKVLGDLSEEEFNRTMLAINEWVAPEAGCDYCHNTEKMEDDSKYQKVVARRMIQMTQHINEKWKAHVGEVGVTCYTCHRGNGIPAYSWVQNPGPAEAQGMAATGTGKNKASWTAGITALYDDPFTSLLTDPGKIRLQTTSALAPGMSKTIQDTEMTYALMFHLSQSLGVNCDFCHNSRSFSNWSESNPQRVTAWHGLRMVSDINKDYISLLAAVFPDNRKGPLGDPAKANCQTCHQGASKPLLGASMLQDYRPALATETAPK</sequence>
<dbReference type="GO" id="GO:0009055">
    <property type="term" value="F:electron transfer activity"/>
    <property type="evidence" value="ECO:0007669"/>
    <property type="project" value="InterPro"/>
</dbReference>
<feature type="binding site" description="covalent" evidence="9">
    <location>
        <position position="155"/>
    </location>
    <ligand>
        <name>heme</name>
        <dbReference type="ChEBI" id="CHEBI:30413"/>
        <label>2</label>
    </ligand>
</feature>
<evidence type="ECO:0000313" key="13">
    <source>
        <dbReference type="Proteomes" id="UP000048984"/>
    </source>
</evidence>
<organism evidence="12 13">
    <name type="scientific">Prosthecodimorpha hirschii</name>
    <dbReference type="NCBI Taxonomy" id="665126"/>
    <lineage>
        <taxon>Bacteria</taxon>
        <taxon>Pseudomonadati</taxon>
        <taxon>Pseudomonadota</taxon>
        <taxon>Alphaproteobacteria</taxon>
        <taxon>Hyphomicrobiales</taxon>
        <taxon>Ancalomicrobiaceae</taxon>
        <taxon>Prosthecodimorpha</taxon>
    </lineage>
</organism>
<evidence type="ECO:0000313" key="12">
    <source>
        <dbReference type="EMBL" id="KPL53446.1"/>
    </source>
</evidence>
<feature type="binding site" description="axial binding residue" evidence="10">
    <location>
        <position position="253"/>
    </location>
    <ligand>
        <name>heme</name>
        <dbReference type="ChEBI" id="CHEBI:30413"/>
        <label>3</label>
    </ligand>
    <ligandPart>
        <name>Fe</name>
        <dbReference type="ChEBI" id="CHEBI:18248"/>
    </ligandPart>
</feature>
<evidence type="ECO:0000256" key="3">
    <source>
        <dbReference type="ARBA" id="ARBA00022448"/>
    </source>
</evidence>
<feature type="binding site" description="axial binding residue" evidence="10">
    <location>
        <position position="156"/>
    </location>
    <ligand>
        <name>heme</name>
        <dbReference type="ChEBI" id="CHEBI:30413"/>
        <label>2</label>
    </ligand>
    <ligandPart>
        <name>Fe</name>
        <dbReference type="ChEBI" id="CHEBI:18248"/>
    </ligandPart>
</feature>
<evidence type="ECO:0000256" key="9">
    <source>
        <dbReference type="PIRSR" id="PIRSR000017-1"/>
    </source>
</evidence>
<dbReference type="GO" id="GO:0019684">
    <property type="term" value="P:photosynthesis, light reaction"/>
    <property type="evidence" value="ECO:0007669"/>
    <property type="project" value="InterPro"/>
</dbReference>
<name>A0A0P6WFP3_9HYPH</name>
<reference evidence="12 13" key="2">
    <citation type="submission" date="2015-10" db="EMBL/GenBank/DDBJ databases">
        <title>Draft Genome Sequence of Prosthecomicrobium hirschii ATCC 27832.</title>
        <authorList>
            <person name="Daniel J."/>
            <person name="Givan S.A."/>
            <person name="Brun Y.V."/>
            <person name="Brown P.J."/>
        </authorList>
    </citation>
    <scope>NUCLEOTIDE SEQUENCE [LARGE SCALE GENOMIC DNA]</scope>
    <source>
        <strain evidence="12 13">16</strain>
    </source>
</reference>
<keyword evidence="4" id="KW-0602">Photosynthesis</keyword>
<feature type="binding site" description="axial binding residue" evidence="10">
    <location>
        <position position="94"/>
    </location>
    <ligand>
        <name>heme</name>
        <dbReference type="ChEBI" id="CHEBI:30413"/>
        <label>1</label>
    </ligand>
    <ligandPart>
        <name>Fe</name>
        <dbReference type="ChEBI" id="CHEBI:18248"/>
    </ligandPart>
</feature>
<feature type="binding site" description="covalent" evidence="9">
    <location>
        <position position="312"/>
    </location>
    <ligand>
        <name>heme</name>
        <dbReference type="ChEBI" id="CHEBI:30413"/>
        <label>4</label>
    </ligand>
</feature>
<gene>
    <name evidence="12" type="ORF">ABB55_15495</name>
</gene>
<feature type="binding site" description="axial binding residue" evidence="10">
    <location>
        <position position="238"/>
    </location>
    <ligand>
        <name>heme</name>
        <dbReference type="ChEBI" id="CHEBI:30413"/>
        <label>3</label>
    </ligand>
    <ligandPart>
        <name>Fe</name>
        <dbReference type="ChEBI" id="CHEBI:18248"/>
    </ligandPart>
</feature>
<dbReference type="InterPro" id="IPR036280">
    <property type="entry name" value="Multihaem_cyt_sf"/>
</dbReference>
<feature type="binding site" description="axial binding residue" evidence="10">
    <location>
        <position position="111"/>
    </location>
    <ligand>
        <name>heme</name>
        <dbReference type="ChEBI" id="CHEBI:30413"/>
        <label>1</label>
    </ligand>
    <ligandPart>
        <name>Fe</name>
        <dbReference type="ChEBI" id="CHEBI:18248"/>
    </ligandPart>
</feature>
<accession>A0A0P6WFP3</accession>
<keyword evidence="11" id="KW-0732">Signal</keyword>
<dbReference type="PIRSF" id="PIRSF000017">
    <property type="entry name" value="RC_cytochrome"/>
    <property type="match status" value="1"/>
</dbReference>
<comment type="function">
    <text evidence="1">The reaction center of purple bacteria contains a tightly bound cytochrome molecule which re-reduces the photo oxidized primary electron donor.</text>
</comment>
<comment type="caution">
    <text evidence="12">The sequence shown here is derived from an EMBL/GenBank/DDBJ whole genome shotgun (WGS) entry which is preliminary data.</text>
</comment>
<feature type="binding site" description="covalent" evidence="9">
    <location>
        <position position="110"/>
    </location>
    <ligand>
        <name>heme</name>
        <dbReference type="ChEBI" id="CHEBI:30413"/>
        <label>1</label>
    </ligand>
</feature>
<dbReference type="InterPro" id="IPR023119">
    <property type="entry name" value="Multihaem_cyt_PRC_cyt_su-like"/>
</dbReference>
<keyword evidence="3" id="KW-0813">Transport</keyword>
<evidence type="ECO:0000256" key="7">
    <source>
        <dbReference type="ARBA" id="ARBA00022982"/>
    </source>
</evidence>
<evidence type="ECO:0000256" key="4">
    <source>
        <dbReference type="ARBA" id="ARBA00022531"/>
    </source>
</evidence>
<feature type="binding site" description="covalent" evidence="9">
    <location>
        <position position="252"/>
    </location>
    <ligand>
        <name>heme</name>
        <dbReference type="ChEBI" id="CHEBI:30413"/>
        <label>3</label>
    </ligand>
</feature>
<evidence type="ECO:0000256" key="5">
    <source>
        <dbReference type="ARBA" id="ARBA00022617"/>
    </source>
</evidence>
<keyword evidence="5 9" id="KW-0349">Heme</keyword>
<dbReference type="EMBL" id="LJYW01000001">
    <property type="protein sequence ID" value="KPL53446.1"/>
    <property type="molecule type" value="Genomic_DNA"/>
</dbReference>
<comment type="PTM">
    <text evidence="9">Binds 4 heme groups per subunit.</text>
</comment>
<reference evidence="12 13" key="1">
    <citation type="submission" date="2015-09" db="EMBL/GenBank/DDBJ databases">
        <authorList>
            <person name="Jackson K.R."/>
            <person name="Lunt B.L."/>
            <person name="Fisher J.N.B."/>
            <person name="Gardner A.V."/>
            <person name="Bailey M.E."/>
            <person name="Deus L.M."/>
            <person name="Earl A.S."/>
            <person name="Gibby P.D."/>
            <person name="Hartmann K.A."/>
            <person name="Liu J.E."/>
            <person name="Manci A.M."/>
            <person name="Nielsen D.A."/>
            <person name="Solomon M.B."/>
            <person name="Breakwell D.P."/>
            <person name="Burnett S.H."/>
            <person name="Grose J.H."/>
        </authorList>
    </citation>
    <scope>NUCLEOTIDE SEQUENCE [LARGE SCALE GENOMIC DNA]</scope>
    <source>
        <strain evidence="12 13">16</strain>
    </source>
</reference>
<keyword evidence="8 10" id="KW-0408">Iron</keyword>
<dbReference type="Proteomes" id="UP000048984">
    <property type="component" value="Unassembled WGS sequence"/>
</dbReference>
<dbReference type="SUPFAM" id="SSF48695">
    <property type="entry name" value="Multiheme cytochromes"/>
    <property type="match status" value="1"/>
</dbReference>
<dbReference type="AlphaFoldDB" id="A0A0P6WFP3"/>
<dbReference type="GO" id="GO:0005506">
    <property type="term" value="F:iron ion binding"/>
    <property type="evidence" value="ECO:0007669"/>
    <property type="project" value="InterPro"/>
</dbReference>
<dbReference type="RefSeq" id="WP_054359611.1">
    <property type="nucleotide sequence ID" value="NZ_LJYW01000001.1"/>
</dbReference>
<dbReference type="InterPro" id="IPR003158">
    <property type="entry name" value="Photosyn_RC_cyt_c-su"/>
</dbReference>
<feature type="binding site" description="covalent" evidence="9">
    <location>
        <position position="249"/>
    </location>
    <ligand>
        <name>heme</name>
        <dbReference type="ChEBI" id="CHEBI:30413"/>
        <label>3</label>
    </ligand>
</feature>